<dbReference type="SUPFAM" id="SSF56112">
    <property type="entry name" value="Protein kinase-like (PK-like)"/>
    <property type="match status" value="1"/>
</dbReference>
<reference evidence="2 3" key="1">
    <citation type="submission" date="2015-09" db="EMBL/GenBank/DDBJ databases">
        <title>Draft genome sequence of Kouleothrix aurantiaca JCM 19913.</title>
        <authorList>
            <person name="Hemp J."/>
        </authorList>
    </citation>
    <scope>NUCLEOTIDE SEQUENCE [LARGE SCALE GENOMIC DNA]</scope>
    <source>
        <strain evidence="2 3">COM-B</strain>
    </source>
</reference>
<evidence type="ECO:0000313" key="3">
    <source>
        <dbReference type="Proteomes" id="UP000050509"/>
    </source>
</evidence>
<comment type="caution">
    <text evidence="2">The sequence shown here is derived from an EMBL/GenBank/DDBJ whole genome shotgun (WGS) entry which is preliminary data.</text>
</comment>
<sequence>MSDDQNDANKPSSADNMRETGIVNVMTSTSMHKHPTAFIKTRLPVLEVALDCDKMTAQLEPLLAALARPGEQPAVTYAKLLAYKQGNRGLIHYEVSGTEYGETCIVYGKLYPELSQAQRVCQTMQSLHDDCFKKSPLLGVPRALGCIPEMSMLVYVPAEGEMLGDVFGAENALRYVDLAGEWLGTLHTYPLKIEKHFRLATELVNVQAWAVLVGHKYPEFADEAMHIAKHLQDHASEMAFETRSPIHKDFHYGHILVDRGLKVIDFDEMRLGDPNFDLAHFCANLHLLAYRVKESPYQFSTLQSAFLRAYARVADWEPNERFVYFYAYTCLKIMKQLCSVRGLRPRPEGDEQHKQVKLMLDQGIGSLPNATRQKLSSKFATMIMNDTERK</sequence>
<dbReference type="InterPro" id="IPR011009">
    <property type="entry name" value="Kinase-like_dom_sf"/>
</dbReference>
<dbReference type="Proteomes" id="UP000050509">
    <property type="component" value="Unassembled WGS sequence"/>
</dbReference>
<dbReference type="InterPro" id="IPR002575">
    <property type="entry name" value="Aminoglycoside_PTrfase"/>
</dbReference>
<evidence type="ECO:0000259" key="1">
    <source>
        <dbReference type="Pfam" id="PF01636"/>
    </source>
</evidence>
<dbReference type="AlphaFoldDB" id="A0A0P9HDR4"/>
<gene>
    <name evidence="2" type="ORF">SE17_13470</name>
</gene>
<dbReference type="EMBL" id="LJCR01000434">
    <property type="protein sequence ID" value="KPV52776.1"/>
    <property type="molecule type" value="Genomic_DNA"/>
</dbReference>
<name>A0A0P9HDR4_9CHLR</name>
<evidence type="ECO:0000313" key="2">
    <source>
        <dbReference type="EMBL" id="KPV52776.1"/>
    </source>
</evidence>
<dbReference type="Gene3D" id="3.90.1200.10">
    <property type="match status" value="1"/>
</dbReference>
<feature type="domain" description="Aminoglycoside phosphotransferase" evidence="1">
    <location>
        <begin position="166"/>
        <end position="314"/>
    </location>
</feature>
<protein>
    <recommendedName>
        <fullName evidence="1">Aminoglycoside phosphotransferase domain-containing protein</fullName>
    </recommendedName>
</protein>
<keyword evidence="3" id="KW-1185">Reference proteome</keyword>
<accession>A0A0P9HDR4</accession>
<dbReference type="Pfam" id="PF01636">
    <property type="entry name" value="APH"/>
    <property type="match status" value="1"/>
</dbReference>
<organism evidence="2 3">
    <name type="scientific">Kouleothrix aurantiaca</name>
    <dbReference type="NCBI Taxonomy" id="186479"/>
    <lineage>
        <taxon>Bacteria</taxon>
        <taxon>Bacillati</taxon>
        <taxon>Chloroflexota</taxon>
        <taxon>Chloroflexia</taxon>
        <taxon>Chloroflexales</taxon>
        <taxon>Roseiflexineae</taxon>
        <taxon>Roseiflexaceae</taxon>
        <taxon>Kouleothrix</taxon>
    </lineage>
</organism>
<proteinExistence type="predicted"/>